<comment type="similarity">
    <text evidence="2 6">Belongs to the 4-toluene sulfonate uptake permease (TSUP) (TC 2.A.102) family.</text>
</comment>
<dbReference type="eggNOG" id="COG0730">
    <property type="taxonomic scope" value="Bacteria"/>
</dbReference>
<comment type="subcellular location">
    <subcellularLocation>
        <location evidence="6">Cell membrane</location>
        <topology evidence="6">Multi-pass membrane protein</topology>
    </subcellularLocation>
    <subcellularLocation>
        <location evidence="1">Membrane</location>
        <topology evidence="1">Multi-pass membrane protein</topology>
    </subcellularLocation>
</comment>
<proteinExistence type="inferred from homology"/>
<accession>A1S310</accession>
<dbReference type="InterPro" id="IPR002781">
    <property type="entry name" value="TM_pro_TauE-like"/>
</dbReference>
<dbReference type="GO" id="GO:0005886">
    <property type="term" value="C:plasma membrane"/>
    <property type="evidence" value="ECO:0007669"/>
    <property type="project" value="UniProtKB-SubCell"/>
</dbReference>
<dbReference type="HOGENOM" id="CLU_1041015_0_0_6"/>
<keyword evidence="5 6" id="KW-0472">Membrane</keyword>
<feature type="transmembrane region" description="Helical" evidence="6">
    <location>
        <begin position="240"/>
        <end position="259"/>
    </location>
</feature>
<evidence type="ECO:0000256" key="6">
    <source>
        <dbReference type="RuleBase" id="RU363041"/>
    </source>
</evidence>
<feature type="transmembrane region" description="Helical" evidence="6">
    <location>
        <begin position="27"/>
        <end position="48"/>
    </location>
</feature>
<gene>
    <name evidence="7" type="ordered locus">Sama_0558</name>
</gene>
<evidence type="ECO:0000256" key="2">
    <source>
        <dbReference type="ARBA" id="ARBA00009142"/>
    </source>
</evidence>
<organism evidence="7 8">
    <name type="scientific">Shewanella amazonensis (strain ATCC BAA-1098 / SB2B)</name>
    <dbReference type="NCBI Taxonomy" id="326297"/>
    <lineage>
        <taxon>Bacteria</taxon>
        <taxon>Pseudomonadati</taxon>
        <taxon>Pseudomonadota</taxon>
        <taxon>Gammaproteobacteria</taxon>
        <taxon>Alteromonadales</taxon>
        <taxon>Shewanellaceae</taxon>
        <taxon>Shewanella</taxon>
    </lineage>
</organism>
<evidence type="ECO:0000313" key="7">
    <source>
        <dbReference type="EMBL" id="ABL98766.1"/>
    </source>
</evidence>
<keyword evidence="3 6" id="KW-0812">Transmembrane</keyword>
<dbReference type="RefSeq" id="WP_011758676.1">
    <property type="nucleotide sequence ID" value="NC_008700.1"/>
</dbReference>
<keyword evidence="6" id="KW-1003">Cell membrane</keyword>
<evidence type="ECO:0000256" key="1">
    <source>
        <dbReference type="ARBA" id="ARBA00004141"/>
    </source>
</evidence>
<feature type="transmembrane region" description="Helical" evidence="6">
    <location>
        <begin position="210"/>
        <end position="228"/>
    </location>
</feature>
<evidence type="ECO:0000256" key="5">
    <source>
        <dbReference type="ARBA" id="ARBA00023136"/>
    </source>
</evidence>
<feature type="transmembrane region" description="Helical" evidence="6">
    <location>
        <begin position="137"/>
        <end position="155"/>
    </location>
</feature>
<feature type="transmembrane region" description="Helical" evidence="6">
    <location>
        <begin position="175"/>
        <end position="198"/>
    </location>
</feature>
<keyword evidence="4 6" id="KW-1133">Transmembrane helix</keyword>
<evidence type="ECO:0000256" key="3">
    <source>
        <dbReference type="ARBA" id="ARBA00022692"/>
    </source>
</evidence>
<dbReference type="EMBL" id="CP000507">
    <property type="protein sequence ID" value="ABL98766.1"/>
    <property type="molecule type" value="Genomic_DNA"/>
</dbReference>
<feature type="transmembrane region" description="Helical" evidence="6">
    <location>
        <begin position="68"/>
        <end position="90"/>
    </location>
</feature>
<evidence type="ECO:0000313" key="8">
    <source>
        <dbReference type="Proteomes" id="UP000009175"/>
    </source>
</evidence>
<dbReference type="Proteomes" id="UP000009175">
    <property type="component" value="Chromosome"/>
</dbReference>
<name>A1S310_SHEAM</name>
<sequence>MELLIIALVAMLTSGMTFFSGFGLGTILVPMFALFFPLPLAIAAAAVVHFTNNLFKFALMARQADWKVVARFGLPAALAAILGASSLALFDRLPALLHYSLAGLVFEITAVKVLIGGLIALFAMLELSHRFQSLTFSRRWLSLGGFLSGFFGGLSGNQGALRSAFLLKAGLSMEAFVATGIVSATIVDVTRLLVYGSAISVGQFAQIETLALPVAVGTLAALIGSLLAKRLLEKVTLPGIQMLVAIAMLGVGFALMLGVL</sequence>
<dbReference type="KEGG" id="saz:Sama_0558"/>
<dbReference type="AlphaFoldDB" id="A1S310"/>
<feature type="transmembrane region" description="Helical" evidence="6">
    <location>
        <begin position="96"/>
        <end position="125"/>
    </location>
</feature>
<protein>
    <recommendedName>
        <fullName evidence="6">Probable membrane transporter protein</fullName>
    </recommendedName>
</protein>
<dbReference type="Pfam" id="PF01925">
    <property type="entry name" value="TauE"/>
    <property type="match status" value="1"/>
</dbReference>
<evidence type="ECO:0000256" key="4">
    <source>
        <dbReference type="ARBA" id="ARBA00022989"/>
    </source>
</evidence>
<dbReference type="OrthoDB" id="8480055at2"/>
<reference evidence="7 8" key="1">
    <citation type="submission" date="2006-12" db="EMBL/GenBank/DDBJ databases">
        <title>Complete sequence of Shewanella amazonensis SB2B.</title>
        <authorList>
            <consortium name="US DOE Joint Genome Institute"/>
            <person name="Copeland A."/>
            <person name="Lucas S."/>
            <person name="Lapidus A."/>
            <person name="Barry K."/>
            <person name="Detter J.C."/>
            <person name="Glavina del Rio T."/>
            <person name="Hammon N."/>
            <person name="Israni S."/>
            <person name="Dalin E."/>
            <person name="Tice H."/>
            <person name="Pitluck S."/>
            <person name="Munk A.C."/>
            <person name="Brettin T."/>
            <person name="Bruce D."/>
            <person name="Han C."/>
            <person name="Tapia R."/>
            <person name="Gilna P."/>
            <person name="Schmutz J."/>
            <person name="Larimer F."/>
            <person name="Land M."/>
            <person name="Hauser L."/>
            <person name="Kyrpides N."/>
            <person name="Mikhailova N."/>
            <person name="Fredrickson J."/>
            <person name="Richardson P."/>
        </authorList>
    </citation>
    <scope>NUCLEOTIDE SEQUENCE [LARGE SCALE GENOMIC DNA]</scope>
    <source>
        <strain evidence="8">ATCC BAA-1098 / SB2B</strain>
    </source>
</reference>
<keyword evidence="8" id="KW-1185">Reference proteome</keyword>